<gene>
    <name evidence="3" type="ORF">LIER_07153</name>
</gene>
<reference evidence="3 4" key="1">
    <citation type="submission" date="2024-01" db="EMBL/GenBank/DDBJ databases">
        <title>The complete chloroplast genome sequence of Lithospermum erythrorhizon: insights into the phylogenetic relationship among Boraginaceae species and the maternal lineages of purple gromwells.</title>
        <authorList>
            <person name="Okada T."/>
            <person name="Watanabe K."/>
        </authorList>
    </citation>
    <scope>NUCLEOTIDE SEQUENCE [LARGE SCALE GENOMIC DNA]</scope>
</reference>
<sequence>MLFARLKLKFYLKVATFLENLEESYINLSFRFPLRRPPGVLRVILTVPLPLLFVLLPCITAMVTFETIPDKLELSRHWSSIQEKTIYLEGSNQNSPDPPYDFRFLSSMISVGRLQWRGPLSMRGHEAADRSATKIALASVCPRGPTILQHCSWHSRDKYPFDVLEVDADLEAEVYCAAFLSCWLCVFVLPAEPFGFIKAVCSRWLVLWPKGRGQLGYIPAIPGLSSITREMTYLFTGLKFWRFYVLYRARQSVMFPDDTTSNNPSVGYKTWLNKLFSSEASHCLPRKHGKRKGLPVGKHSSPLVFKSFSSSKRKRSSDSAVEDRDPKHARGARKETSSSHGSRMVPETCSSPERVLVPSSSPLVIPDNVVREQAMEVSSSASEQEHTKLIDTGESPKCFTMEVAESCPPTLSTFYLAQEPKNILRAASSLWSRICTWLKERSSEMVLKEVEGVMSTFQPLTRLGLGDFPDLHDKLQGFFQKERETGMMLSVASQGSTSKASCKLILLMVSSEDLSLKW</sequence>
<dbReference type="Proteomes" id="UP001454036">
    <property type="component" value="Unassembled WGS sequence"/>
</dbReference>
<evidence type="ECO:0000256" key="1">
    <source>
        <dbReference type="SAM" id="MobiDB-lite"/>
    </source>
</evidence>
<dbReference type="EMBL" id="BAABME010001082">
    <property type="protein sequence ID" value="GAA0147463.1"/>
    <property type="molecule type" value="Genomic_DNA"/>
</dbReference>
<evidence type="ECO:0000256" key="2">
    <source>
        <dbReference type="SAM" id="Phobius"/>
    </source>
</evidence>
<keyword evidence="2" id="KW-0472">Membrane</keyword>
<evidence type="ECO:0008006" key="5">
    <source>
        <dbReference type="Google" id="ProtNLM"/>
    </source>
</evidence>
<dbReference type="AlphaFoldDB" id="A0AAV3P8D9"/>
<evidence type="ECO:0000313" key="4">
    <source>
        <dbReference type="Proteomes" id="UP001454036"/>
    </source>
</evidence>
<keyword evidence="2" id="KW-1133">Transmembrane helix</keyword>
<proteinExistence type="predicted"/>
<keyword evidence="4" id="KW-1185">Reference proteome</keyword>
<organism evidence="3 4">
    <name type="scientific">Lithospermum erythrorhizon</name>
    <name type="common">Purple gromwell</name>
    <name type="synonym">Lithospermum officinale var. erythrorhizon</name>
    <dbReference type="NCBI Taxonomy" id="34254"/>
    <lineage>
        <taxon>Eukaryota</taxon>
        <taxon>Viridiplantae</taxon>
        <taxon>Streptophyta</taxon>
        <taxon>Embryophyta</taxon>
        <taxon>Tracheophyta</taxon>
        <taxon>Spermatophyta</taxon>
        <taxon>Magnoliopsida</taxon>
        <taxon>eudicotyledons</taxon>
        <taxon>Gunneridae</taxon>
        <taxon>Pentapetalae</taxon>
        <taxon>asterids</taxon>
        <taxon>lamiids</taxon>
        <taxon>Boraginales</taxon>
        <taxon>Boraginaceae</taxon>
        <taxon>Boraginoideae</taxon>
        <taxon>Lithospermeae</taxon>
        <taxon>Lithospermum</taxon>
    </lineage>
</organism>
<accession>A0AAV3P8D9</accession>
<feature type="transmembrane region" description="Helical" evidence="2">
    <location>
        <begin position="40"/>
        <end position="65"/>
    </location>
</feature>
<feature type="region of interest" description="Disordered" evidence="1">
    <location>
        <begin position="308"/>
        <end position="360"/>
    </location>
</feature>
<feature type="compositionally biased region" description="Basic and acidic residues" evidence="1">
    <location>
        <begin position="321"/>
        <end position="337"/>
    </location>
</feature>
<evidence type="ECO:0000313" key="3">
    <source>
        <dbReference type="EMBL" id="GAA0147463.1"/>
    </source>
</evidence>
<name>A0AAV3P8D9_LITER</name>
<protein>
    <recommendedName>
        <fullName evidence="5">Aminotransferase-like plant mobile domain-containing protein</fullName>
    </recommendedName>
</protein>
<comment type="caution">
    <text evidence="3">The sequence shown here is derived from an EMBL/GenBank/DDBJ whole genome shotgun (WGS) entry which is preliminary data.</text>
</comment>
<keyword evidence="2" id="KW-0812">Transmembrane</keyword>